<feature type="domain" description="Serine aminopeptidase S33" evidence="2">
    <location>
        <begin position="81"/>
        <end position="192"/>
    </location>
</feature>
<keyword evidence="4" id="KW-1185">Reference proteome</keyword>
<sequence length="303" mass="35321">MKKWFLLIGVIIGYILTVGIFFTNRLMYIKKKTDDELIERETSEGFYQEQLYHNLPKQSFTIPSSFGYQLSGTVIKQNDDKRFIIFCHGVTVHSINSVKYMNLFLNRGWNIILYDHRRHGLSEGKTTSYGHYEKFDLQTIVNWTKEQFGQDITLGIHGESMGAVTTLLYAGLVEDGATFYIADCPFSDFEEQLSYRLKEDFRLPKQLVMPIANLFLKVRDGYSFRDVSPIQIIDQIKEPILFIHSEEDSYILPRMTKELYDKKEEPKQLFLAPLGTHARSYADNPEEYENVVDAFLQQNKLNS</sequence>
<protein>
    <submittedName>
        <fullName evidence="3">Fermentation-respiration switch protein FrsA (DUF1100 family)</fullName>
    </submittedName>
</protein>
<keyword evidence="1" id="KW-0472">Membrane</keyword>
<dbReference type="PANTHER" id="PTHR43358">
    <property type="entry name" value="ALPHA/BETA-HYDROLASE"/>
    <property type="match status" value="1"/>
</dbReference>
<gene>
    <name evidence="3" type="ORF">JOC83_000463</name>
</gene>
<dbReference type="InterPro" id="IPR029058">
    <property type="entry name" value="AB_hydrolase_fold"/>
</dbReference>
<evidence type="ECO:0000313" key="3">
    <source>
        <dbReference type="EMBL" id="MBM7701637.1"/>
    </source>
</evidence>
<dbReference type="InterPro" id="IPR022742">
    <property type="entry name" value="Hydrolase_4"/>
</dbReference>
<comment type="caution">
    <text evidence="3">The sequence shown here is derived from an EMBL/GenBank/DDBJ whole genome shotgun (WGS) entry which is preliminary data.</text>
</comment>
<reference evidence="3 4" key="1">
    <citation type="submission" date="2021-01" db="EMBL/GenBank/DDBJ databases">
        <title>Genomic Encyclopedia of Type Strains, Phase IV (KMG-IV): sequencing the most valuable type-strain genomes for metagenomic binning, comparative biology and taxonomic classification.</title>
        <authorList>
            <person name="Goeker M."/>
        </authorList>
    </citation>
    <scope>NUCLEOTIDE SEQUENCE [LARGE SCALE GENOMIC DNA]</scope>
    <source>
        <strain evidence="3 4">DSM 104297</strain>
    </source>
</reference>
<dbReference type="PANTHER" id="PTHR43358:SF5">
    <property type="entry name" value="EXPORTED PROTEIN"/>
    <property type="match status" value="1"/>
</dbReference>
<organism evidence="3 4">
    <name type="scientific">Priestia iocasae</name>
    <dbReference type="NCBI Taxonomy" id="2291674"/>
    <lineage>
        <taxon>Bacteria</taxon>
        <taxon>Bacillati</taxon>
        <taxon>Bacillota</taxon>
        <taxon>Bacilli</taxon>
        <taxon>Bacillales</taxon>
        <taxon>Bacillaceae</taxon>
        <taxon>Priestia</taxon>
    </lineage>
</organism>
<dbReference type="Proteomes" id="UP000809829">
    <property type="component" value="Unassembled WGS sequence"/>
</dbReference>
<evidence type="ECO:0000313" key="4">
    <source>
        <dbReference type="Proteomes" id="UP000809829"/>
    </source>
</evidence>
<keyword evidence="1" id="KW-0812">Transmembrane</keyword>
<accession>A0ABS2QRP5</accession>
<dbReference type="Gene3D" id="3.40.50.1820">
    <property type="entry name" value="alpha/beta hydrolase"/>
    <property type="match status" value="1"/>
</dbReference>
<dbReference type="RefSeq" id="WP_205183188.1">
    <property type="nucleotide sequence ID" value="NZ_JAFBFC010000001.1"/>
</dbReference>
<name>A0ABS2QRP5_9BACI</name>
<evidence type="ECO:0000256" key="1">
    <source>
        <dbReference type="SAM" id="Phobius"/>
    </source>
</evidence>
<dbReference type="InterPro" id="IPR052920">
    <property type="entry name" value="DNA-binding_regulatory"/>
</dbReference>
<proteinExistence type="predicted"/>
<keyword evidence="1" id="KW-1133">Transmembrane helix</keyword>
<dbReference type="SUPFAM" id="SSF53474">
    <property type="entry name" value="alpha/beta-Hydrolases"/>
    <property type="match status" value="1"/>
</dbReference>
<feature type="transmembrane region" description="Helical" evidence="1">
    <location>
        <begin position="6"/>
        <end position="23"/>
    </location>
</feature>
<dbReference type="Pfam" id="PF12146">
    <property type="entry name" value="Hydrolase_4"/>
    <property type="match status" value="1"/>
</dbReference>
<evidence type="ECO:0000259" key="2">
    <source>
        <dbReference type="Pfam" id="PF12146"/>
    </source>
</evidence>
<dbReference type="EMBL" id="JAFBFC010000001">
    <property type="protein sequence ID" value="MBM7701637.1"/>
    <property type="molecule type" value="Genomic_DNA"/>
</dbReference>